<dbReference type="SUPFAM" id="SSF52821">
    <property type="entry name" value="Rhodanese/Cell cycle control phosphatase"/>
    <property type="match status" value="1"/>
</dbReference>
<comment type="caution">
    <text evidence="2">The sequence shown here is derived from an EMBL/GenBank/DDBJ whole genome shotgun (WGS) entry which is preliminary data.</text>
</comment>
<gene>
    <name evidence="2" type="ORF">L2672_02600</name>
</gene>
<accession>A0A9X1ZH19</accession>
<feature type="domain" description="Rhodanese" evidence="1">
    <location>
        <begin position="28"/>
        <end position="118"/>
    </location>
</feature>
<evidence type="ECO:0000259" key="1">
    <source>
        <dbReference type="PROSITE" id="PS50206"/>
    </source>
</evidence>
<reference evidence="2" key="1">
    <citation type="submission" date="2022-01" db="EMBL/GenBank/DDBJ databases">
        <title>Whole genome-based taxonomy of the Shewanellaceae.</title>
        <authorList>
            <person name="Martin-Rodriguez A.J."/>
        </authorList>
    </citation>
    <scope>NUCLEOTIDE SEQUENCE</scope>
    <source>
        <strain evidence="2">DSM 16422</strain>
    </source>
</reference>
<dbReference type="EMBL" id="JAKIKP010000001">
    <property type="protein sequence ID" value="MCL1141593.1"/>
    <property type="molecule type" value="Genomic_DNA"/>
</dbReference>
<evidence type="ECO:0000313" key="3">
    <source>
        <dbReference type="Proteomes" id="UP001139333"/>
    </source>
</evidence>
<dbReference type="SMART" id="SM00450">
    <property type="entry name" value="RHOD"/>
    <property type="match status" value="1"/>
</dbReference>
<keyword evidence="3" id="KW-1185">Reference proteome</keyword>
<name>A0A9X1ZH19_9GAMM</name>
<protein>
    <submittedName>
        <fullName evidence="2">Sulfurtransferase</fullName>
    </submittedName>
</protein>
<dbReference type="AlphaFoldDB" id="A0A9X1ZH19"/>
<dbReference type="Pfam" id="PF00581">
    <property type="entry name" value="Rhodanese"/>
    <property type="match status" value="1"/>
</dbReference>
<dbReference type="Gene3D" id="3.40.250.10">
    <property type="entry name" value="Rhodanese-like domain"/>
    <property type="match status" value="1"/>
</dbReference>
<dbReference type="Proteomes" id="UP001139333">
    <property type="component" value="Unassembled WGS sequence"/>
</dbReference>
<dbReference type="CDD" id="cd00158">
    <property type="entry name" value="RHOD"/>
    <property type="match status" value="1"/>
</dbReference>
<dbReference type="PANTHER" id="PTHR43031">
    <property type="entry name" value="FAD-DEPENDENT OXIDOREDUCTASE"/>
    <property type="match status" value="1"/>
</dbReference>
<proteinExistence type="predicted"/>
<dbReference type="RefSeq" id="WP_248994263.1">
    <property type="nucleotide sequence ID" value="NZ_JAKIKP010000001.1"/>
</dbReference>
<dbReference type="PANTHER" id="PTHR43031:SF16">
    <property type="entry name" value="OXIDOREDUCTASE"/>
    <property type="match status" value="1"/>
</dbReference>
<sequence length="119" mass="13356">MQANSAFAQLVGSVKDKVTPISIGEFQQQDHWQLVDVREDSEWLQGHLPNAKHVSKGMIECEIESRFPDKASPVLLYCGAGPRSILAAYNLQLMGYTQVAWLEGGFKAWLQHQFPVVKD</sequence>
<evidence type="ECO:0000313" key="2">
    <source>
        <dbReference type="EMBL" id="MCL1141593.1"/>
    </source>
</evidence>
<dbReference type="InterPro" id="IPR001763">
    <property type="entry name" value="Rhodanese-like_dom"/>
</dbReference>
<dbReference type="InterPro" id="IPR036873">
    <property type="entry name" value="Rhodanese-like_dom_sf"/>
</dbReference>
<dbReference type="PROSITE" id="PS50206">
    <property type="entry name" value="RHODANESE_3"/>
    <property type="match status" value="1"/>
</dbReference>
<organism evidence="2 3">
    <name type="scientific">Shewanella gaetbuli</name>
    <dbReference type="NCBI Taxonomy" id="220752"/>
    <lineage>
        <taxon>Bacteria</taxon>
        <taxon>Pseudomonadati</taxon>
        <taxon>Pseudomonadota</taxon>
        <taxon>Gammaproteobacteria</taxon>
        <taxon>Alteromonadales</taxon>
        <taxon>Shewanellaceae</taxon>
        <taxon>Shewanella</taxon>
    </lineage>
</organism>
<dbReference type="InterPro" id="IPR050229">
    <property type="entry name" value="GlpE_sulfurtransferase"/>
</dbReference>